<proteinExistence type="predicted"/>
<feature type="transmembrane region" description="Helical" evidence="1">
    <location>
        <begin position="111"/>
        <end position="130"/>
    </location>
</feature>
<feature type="transmembrane region" description="Helical" evidence="1">
    <location>
        <begin position="235"/>
        <end position="257"/>
    </location>
</feature>
<evidence type="ECO:0000313" key="2">
    <source>
        <dbReference type="EMBL" id="SKB05895.1"/>
    </source>
</evidence>
<reference evidence="3" key="1">
    <citation type="submission" date="2017-02" db="EMBL/GenBank/DDBJ databases">
        <authorList>
            <person name="Varghese N."/>
            <person name="Submissions S."/>
        </authorList>
    </citation>
    <scope>NUCLEOTIDE SEQUENCE [LARGE SCALE GENOMIC DNA]</scope>
    <source>
        <strain evidence="3">ATCC 700200</strain>
    </source>
</reference>
<feature type="transmembrane region" description="Helical" evidence="1">
    <location>
        <begin position="368"/>
        <end position="389"/>
    </location>
</feature>
<dbReference type="OrthoDB" id="502584at2"/>
<sequence>MSIILTLGFSLLLLIGLVVEAVRCWNDSWAKPALAVYGTAGVWYPANLLYSGIDHFRDLFPDSIINAALFQFCGFLILLRLFIPLACRWLVTKKVTWHSGVQILPFEKQIVPLFLAVVFLWLVLFIAGAVRLEGNILPVIWPPSAREKVALFVHSGIGGRTGFITAAAQYSYQLTCAFFGISFILGRGWVRIMAFLLICFTWPYFMFDRTRNVQLAILMPTMISYLLLGRSHPVVKAVMTAMGLIAIYVWFLLVGIYRSDYDMSRFLSVPRQSTKVLLESRHFGLDMLEELCFINTFIEKGTYKVNYGERYLGEFLNFVPRAIWKNKPLLGFDYAIARGFVASNASYRETAINTTIATGMIGQGVTNFGRVFGLVSAAALMALWVGCLARHWEGRWRIGNAFLFLLGMGLTFNLGRDITLLVLWPFVFASIGVWILDKITYKPVLQHAPRMPARRR</sequence>
<gene>
    <name evidence="2" type="ORF">SAMN02745166_04364</name>
</gene>
<dbReference type="RefSeq" id="WP_078815502.1">
    <property type="nucleotide sequence ID" value="NZ_FUYE01000019.1"/>
</dbReference>
<evidence type="ECO:0000313" key="3">
    <source>
        <dbReference type="Proteomes" id="UP000190774"/>
    </source>
</evidence>
<evidence type="ECO:0008006" key="4">
    <source>
        <dbReference type="Google" id="ProtNLM"/>
    </source>
</evidence>
<keyword evidence="1" id="KW-0472">Membrane</keyword>
<dbReference type="Proteomes" id="UP000190774">
    <property type="component" value="Unassembled WGS sequence"/>
</dbReference>
<organism evidence="2 3">
    <name type="scientific">Prosthecobacter debontii</name>
    <dbReference type="NCBI Taxonomy" id="48467"/>
    <lineage>
        <taxon>Bacteria</taxon>
        <taxon>Pseudomonadati</taxon>
        <taxon>Verrucomicrobiota</taxon>
        <taxon>Verrucomicrobiia</taxon>
        <taxon>Verrucomicrobiales</taxon>
        <taxon>Verrucomicrobiaceae</taxon>
        <taxon>Prosthecobacter</taxon>
    </lineage>
</organism>
<keyword evidence="1" id="KW-0812">Transmembrane</keyword>
<name>A0A1T4YXC1_9BACT</name>
<dbReference type="EMBL" id="FUYE01000019">
    <property type="protein sequence ID" value="SKB05895.1"/>
    <property type="molecule type" value="Genomic_DNA"/>
</dbReference>
<feature type="transmembrane region" description="Helical" evidence="1">
    <location>
        <begin position="418"/>
        <end position="436"/>
    </location>
</feature>
<feature type="transmembrane region" description="Helical" evidence="1">
    <location>
        <begin position="68"/>
        <end position="91"/>
    </location>
</feature>
<accession>A0A1T4YXC1</accession>
<dbReference type="STRING" id="48467.SAMN02745166_04364"/>
<dbReference type="AlphaFoldDB" id="A0A1T4YXC1"/>
<keyword evidence="3" id="KW-1185">Reference proteome</keyword>
<feature type="transmembrane region" description="Helical" evidence="1">
    <location>
        <begin position="211"/>
        <end position="228"/>
    </location>
</feature>
<evidence type="ECO:0000256" key="1">
    <source>
        <dbReference type="SAM" id="Phobius"/>
    </source>
</evidence>
<protein>
    <recommendedName>
        <fullName evidence="4">Oligosaccharide repeat unit polymerase</fullName>
    </recommendedName>
</protein>
<keyword evidence="1" id="KW-1133">Transmembrane helix</keyword>
<feature type="transmembrane region" description="Helical" evidence="1">
    <location>
        <begin position="184"/>
        <end position="205"/>
    </location>
</feature>